<reference evidence="3" key="1">
    <citation type="journal article" date="2019" name="Int. J. Syst. Evol. Microbiol.">
        <title>The Global Catalogue of Microorganisms (GCM) 10K type strain sequencing project: providing services to taxonomists for standard genome sequencing and annotation.</title>
        <authorList>
            <consortium name="The Broad Institute Genomics Platform"/>
            <consortium name="The Broad Institute Genome Sequencing Center for Infectious Disease"/>
            <person name="Wu L."/>
            <person name="Ma J."/>
        </authorList>
    </citation>
    <scope>NUCLEOTIDE SEQUENCE [LARGE SCALE GENOMIC DNA]</scope>
    <source>
        <strain evidence="3">CGMCC 1.15304</strain>
    </source>
</reference>
<gene>
    <name evidence="2" type="ORF">ACFO5Q_04360</name>
</gene>
<name>A0ABV8U888_9PROT</name>
<comment type="caution">
    <text evidence="2">The sequence shown here is derived from an EMBL/GenBank/DDBJ whole genome shotgun (WGS) entry which is preliminary data.</text>
</comment>
<accession>A0ABV8U888</accession>
<feature type="chain" id="PRO_5045298232" evidence="1">
    <location>
        <begin position="20"/>
        <end position="189"/>
    </location>
</feature>
<sequence length="189" mass="21479">MARHLFLMALALLCLTACSTTMTVEQFKDQEPPFVLEDYFTGKTKATGLFEDRFGNVRTQFTVDINGSFDGKTLTLDENFLYADGSTEFRRWEIDKVGPNAYVGRTEMAIGEAEGETAGNSFHWAYKFKLKVGDGYWNVKFDDWMFLQNDGTLLNKATVYRWGFKIGTVFLSFRRAEDAQVSTAEMAAE</sequence>
<dbReference type="EMBL" id="JBHSCR010000002">
    <property type="protein sequence ID" value="MFC4347069.1"/>
    <property type="molecule type" value="Genomic_DNA"/>
</dbReference>
<evidence type="ECO:0000256" key="1">
    <source>
        <dbReference type="SAM" id="SignalP"/>
    </source>
</evidence>
<protein>
    <submittedName>
        <fullName evidence="2">DUF3833 domain-containing protein</fullName>
    </submittedName>
</protein>
<dbReference type="RefSeq" id="WP_231727225.1">
    <property type="nucleotide sequence ID" value="NZ_JBHSCR010000002.1"/>
</dbReference>
<dbReference type="Proteomes" id="UP001595776">
    <property type="component" value="Unassembled WGS sequence"/>
</dbReference>
<keyword evidence="1" id="KW-0732">Signal</keyword>
<organism evidence="2 3">
    <name type="scientific">Kordiimonas lipolytica</name>
    <dbReference type="NCBI Taxonomy" id="1662421"/>
    <lineage>
        <taxon>Bacteria</taxon>
        <taxon>Pseudomonadati</taxon>
        <taxon>Pseudomonadota</taxon>
        <taxon>Alphaproteobacteria</taxon>
        <taxon>Kordiimonadales</taxon>
        <taxon>Kordiimonadaceae</taxon>
        <taxon>Kordiimonas</taxon>
    </lineage>
</organism>
<evidence type="ECO:0000313" key="2">
    <source>
        <dbReference type="EMBL" id="MFC4347069.1"/>
    </source>
</evidence>
<keyword evidence="3" id="KW-1185">Reference proteome</keyword>
<proteinExistence type="predicted"/>
<dbReference type="InterPro" id="IPR024409">
    <property type="entry name" value="DUF3833"/>
</dbReference>
<evidence type="ECO:0000313" key="3">
    <source>
        <dbReference type="Proteomes" id="UP001595776"/>
    </source>
</evidence>
<dbReference type="Pfam" id="PF12915">
    <property type="entry name" value="DUF3833"/>
    <property type="match status" value="1"/>
</dbReference>
<feature type="signal peptide" evidence="1">
    <location>
        <begin position="1"/>
        <end position="19"/>
    </location>
</feature>